<feature type="transmembrane region" description="Helical" evidence="2">
    <location>
        <begin position="2960"/>
        <end position="2984"/>
    </location>
</feature>
<gene>
    <name evidence="4" type="ORF">GCM10022256_10950</name>
</gene>
<dbReference type="InterPro" id="IPR041498">
    <property type="entry name" value="Big_6"/>
</dbReference>
<feature type="region of interest" description="Disordered" evidence="1">
    <location>
        <begin position="2147"/>
        <end position="2189"/>
    </location>
</feature>
<dbReference type="InterPro" id="IPR006311">
    <property type="entry name" value="TAT_signal"/>
</dbReference>
<feature type="compositionally biased region" description="Low complexity" evidence="1">
    <location>
        <begin position="2176"/>
        <end position="2189"/>
    </location>
</feature>
<feature type="domain" description="Bacterial Ig" evidence="3">
    <location>
        <begin position="2821"/>
        <end position="2881"/>
    </location>
</feature>
<accession>A0ABP8E020</accession>
<keyword evidence="2" id="KW-1133">Transmembrane helix</keyword>
<dbReference type="EMBL" id="BAABAU010000001">
    <property type="protein sequence ID" value="GAA4265483.1"/>
    <property type="molecule type" value="Genomic_DNA"/>
</dbReference>
<keyword evidence="2" id="KW-0812">Transmembrane</keyword>
<dbReference type="NCBIfam" id="NF033510">
    <property type="entry name" value="Ca_tandemer"/>
    <property type="match status" value="7"/>
</dbReference>
<dbReference type="InterPro" id="IPR013783">
    <property type="entry name" value="Ig-like_fold"/>
</dbReference>
<evidence type="ECO:0000313" key="5">
    <source>
        <dbReference type="Proteomes" id="UP001501594"/>
    </source>
</evidence>
<evidence type="ECO:0000256" key="1">
    <source>
        <dbReference type="SAM" id="MobiDB-lite"/>
    </source>
</evidence>
<keyword evidence="5" id="KW-1185">Reference proteome</keyword>
<evidence type="ECO:0000256" key="2">
    <source>
        <dbReference type="SAM" id="Phobius"/>
    </source>
</evidence>
<dbReference type="InterPro" id="IPR047900">
    <property type="entry name" value="Choice_anch_G"/>
</dbReference>
<organism evidence="4 5">
    <name type="scientific">Frondihabitans peucedani</name>
    <dbReference type="NCBI Taxonomy" id="598626"/>
    <lineage>
        <taxon>Bacteria</taxon>
        <taxon>Bacillati</taxon>
        <taxon>Actinomycetota</taxon>
        <taxon>Actinomycetes</taxon>
        <taxon>Micrococcales</taxon>
        <taxon>Microbacteriaceae</taxon>
        <taxon>Frondihabitans</taxon>
    </lineage>
</organism>
<evidence type="ECO:0000259" key="3">
    <source>
        <dbReference type="Pfam" id="PF17936"/>
    </source>
</evidence>
<name>A0ABP8E020_9MICO</name>
<dbReference type="Proteomes" id="UP001501594">
    <property type="component" value="Unassembled WGS sequence"/>
</dbReference>
<comment type="caution">
    <text evidence="4">The sequence shown here is derived from an EMBL/GenBank/DDBJ whole genome shotgun (WGS) entry which is preliminary data.</text>
</comment>
<proteinExistence type="predicted"/>
<dbReference type="RefSeq" id="WP_344794009.1">
    <property type="nucleotide sequence ID" value="NZ_BAABAU010000001.1"/>
</dbReference>
<dbReference type="NCBIfam" id="NF033766">
    <property type="entry name" value="choice_anch_G"/>
    <property type="match status" value="1"/>
</dbReference>
<reference evidence="5" key="1">
    <citation type="journal article" date="2019" name="Int. J. Syst. Evol. Microbiol.">
        <title>The Global Catalogue of Microorganisms (GCM) 10K type strain sequencing project: providing services to taxonomists for standard genome sequencing and annotation.</title>
        <authorList>
            <consortium name="The Broad Institute Genomics Platform"/>
            <consortium name="The Broad Institute Genome Sequencing Center for Infectious Disease"/>
            <person name="Wu L."/>
            <person name="Ma J."/>
        </authorList>
    </citation>
    <scope>NUCLEOTIDE SEQUENCE [LARGE SCALE GENOMIC DNA]</scope>
    <source>
        <strain evidence="5">JCM 17442</strain>
    </source>
</reference>
<evidence type="ECO:0000313" key="4">
    <source>
        <dbReference type="EMBL" id="GAA4265483.1"/>
    </source>
</evidence>
<keyword evidence="2" id="KW-0472">Membrane</keyword>
<sequence>MPTHRISRRSPSFFSRHLLLRVGAATVVGAVIAASAIVPAQAATGDVSEAEGALLSGSGIVDLDTIAQLRSAYSATTATATQGTVSNPLDVTAVNALGVSLGNGVRLLGTNGLLTLGAAGQYANTTATGSTAASGVIGSDGTIAVGPGTPGSASTLNLTPLLSRVGASAAVASAAQLDIGALASRISATRGSAVGTSSSYAIAGADFAVTSPAIGGLNTSLQTTVNQVGSDLNDLTTNTSALNTVVSGTTGDLTTALNSLGLGVLSLNGTGLTVGLSGLNLGAVTAPVLARTYTSGPVTVTPSTGRIVIDLNTLQALNGQPANTQLLSTPALRSIVSAALQDILVTQLPAALDTAVVQAIGTATVTATLTARVAALGVNVGTLSVVSTTTLGNLLKTTGRAPLSVNARITPLGLGGLTVSSAVLTPALQPVVDGTLAPLLRGVFAPTVTGIPATLAAVTTPVGTTVSALPALLGQLVSITVNAQDSAGFQDDRGTTAGSRSVHALQLSILPGVNAATVDLATSTVNATTVAPLTIATPTADQQFTVATPTATRSITITGAGEPSASVAVDLGAGRTGTAVVGADGTWSTTIPGVGVGSVTASAVQTFGGVASPAVTRTFAVVAQQPLVITAPTANRTFTVVSPTATTAVTVSGTATPGAAIALDLGSGLTGTATADASGAWTTQVAGVGVGSYTISATQTSGGVTSPVATRPFTVVAGAALTVTAPTDGTRIVVPGQTGTTTVTVTGSAQPGATVRADLGGGLTGTTTAAADGSYSIPVAGVGVGDYSVRVTQSVGGSTSAPITRAITVVASAPLVIQAPVPGGQFRVAGPLSTTPVTVSGTAEKGASVTVQLADGVSRTVTADAVSGTWSATFPNLGVADYTATVTQTVAGVTSAPEDRAFSVVAADAVVITAPAAGTTSIVADPSSRRPVTVSGTAEPGASVDVVLDADHTATVTASGTGAWTTTFTGIPVGDYAIQATQTVGGTTSLPVTRPYSIQAGAPVAITAPTPGVDVVVASEGSTATVTVAGTAQPGAAIAIDLGDGLTATTTANASGAWSAQVTEVPIGDRTISVTETVGGTVSLAVTQPLTVAAGAPITIASPVSGKTVTVFGATGTTDVVVSGAAQPGASVRVSLGTGLSATTTASPTGAWSVSIPAVGIGTYSLSATQSINGSSSATAPQPFSVVQGGAIVIQQPADGTGYLVAESGSTRATTTVSGRASDGASVLVDLGGGRTRSTTATGGAWQVDFTDLPVGTYTVNATQTLQAASDDATPTSFSIRAGAPVDITAPVAGMEIRVATPDSAVPVAITGTAQPGADISVAVAGATLSTTTAGADGTWAVRTAGLTEGTYTASVTETIGGTTSTPVTRSFSVAAGAAFTVTAPLDGSVVDVADASGTQTIAVSGAGEIGATVQVALGATTKSTTVGLNGTWSTSFANVGVGPRTFRSVETLNGTTSAPIDRTVTIRAAAPVTVTAPTSTITVAGPAARIDVTVTGTAAPGAPVAIDLGSGLTATATADGTGVWTADFAQLPVGRYTIAASQTVNGTVSVPVTSDFTIVAGDPVVVLSPADGGRVTVADSAARVDLPVSGTAEANADISVDLGGGLTATTTAASDGRWSTTVADVPVGAYTVSVTQQVGGTTSDAVTSRVTVVPGAPLAITDPTADARIPVAAAGLTTDVAVTGTAQPGASIALSIAGAPRGTATADGSGEWTVTVADLGTGSYTASATQTVGGTTSGAVTRPFQVVVGAAVVIDSPSTGAVYPVARDTSTTSVTVTGTAEPRATVVAQLPGGIAATTTAADDGSYSLTLQDVPTGSQTISVKQTVNGTTSPTAATVTVTVRAAAPIVLSAPEPGVDVVVGAAGATATVPVAGTAEPGASVTIDLGGGLTATAQAGPTGSWSTVVEDVPVGDHTISVTQLVGGAPTMPVTQDLTVRVAAPVAIQSPADGSSLPVALIGGTRSVTAAGTAEPDTEVRVALDGGTPVVLRSSGAGAWTTTFTGVGIGDHEVTAREILNDGPTALVDAGFAVATADAATITTPRPDQVVQVAAGQTATVPVTGTGYPGASISVALDADQANARTTTVAGDGSWTTTFTRVPAGSHTAAVTQSVGGVDQAPVDVDFSVVVTADPAAPVVVTSPVRDAVLPDADGDGKVDVPVSGTGEPGSTITVDAGDGHTSTTTVGTGGDWSTTVADVPVGQITVVVTQETDGDTTGSDAVQITAVTIAPVTITAPAAGTPIVVSSPTATADVTVTGTGQPGATIAVDLGDGLTGTAQVGSDGTWSVTVDDVPVGDHTVSVVETSNGATLPAVTRDVTVAVAKPVAITSPRDGSAVTVPTASSTATLPVAGTAEPGVRVTVTLDGATPKTVTTGTDGTWSTSFPAVSPGAHTVEATEALADGATDPVSNDVTVRVATAAVITTPQPGQQFQVTSNTTTPVVVTGTGEPGARVAVTLDGANPRTVTVTAQGGWTTTFTGVGAGRHTVSATESIGGTSQAPTSVGFTVAVTADPAVGPTITSPANGQIIRDTDGDGTFDVPVTGTGEPGSTIRVDLGSGISRTTTVLSDGTWSTTVTSVPDGPRTIVVTQTTGGTTTGSASVQVTGSKAAPIVITSPTPGQVFAGGMTGTSAVPVSGTAEPGATVRLSLDGGAAKTATAAADGSWSILLTAVSRGDHTVTATETVGAATSAPVSTTFTVTGTVTGGALTVTSPRNGALLLDRDGNGSQDVTVTGTGTPGAAISVALDGGRTATATVGTAGTWSVVFPAVALGTHDYTATQVAITGTTTTAPRDFTVSGVAPVTVSSPRPGSVFTTGPEGTMWIPVSGTAEPGATVTVRLDDGRTETVTADARGRWSLRFPAVKPGDHVYVVHETVDGFASAPVSTSFLVLQGPASGTDGGDSGSGGTDGDGNGGTGGNGTGSGAPGNGSGTGTSAGSGIGVTAGGGATPTFVSGGALAFTGSTVLPWMVVGAGLFALGLGMVGASRGLSRIRASRR</sequence>
<dbReference type="Pfam" id="PF17936">
    <property type="entry name" value="Big_6"/>
    <property type="match status" value="1"/>
</dbReference>
<feature type="region of interest" description="Disordered" evidence="1">
    <location>
        <begin position="2888"/>
        <end position="2931"/>
    </location>
</feature>
<dbReference type="PROSITE" id="PS51318">
    <property type="entry name" value="TAT"/>
    <property type="match status" value="1"/>
</dbReference>
<feature type="compositionally biased region" description="Gly residues" evidence="1">
    <location>
        <begin position="2893"/>
        <end position="2931"/>
    </location>
</feature>
<dbReference type="Gene3D" id="2.60.40.10">
    <property type="entry name" value="Immunoglobulins"/>
    <property type="match status" value="21"/>
</dbReference>
<protein>
    <recommendedName>
        <fullName evidence="3">Bacterial Ig domain-containing protein</fullName>
    </recommendedName>
</protein>